<protein>
    <submittedName>
        <fullName evidence="5">ABC transporter ATP-binding protein</fullName>
    </submittedName>
</protein>
<evidence type="ECO:0000256" key="1">
    <source>
        <dbReference type="ARBA" id="ARBA00022741"/>
    </source>
</evidence>
<dbReference type="PROSITE" id="PS00211">
    <property type="entry name" value="ABC_TRANSPORTER_1"/>
    <property type="match status" value="1"/>
</dbReference>
<dbReference type="GO" id="GO:0022857">
    <property type="term" value="F:transmembrane transporter activity"/>
    <property type="evidence" value="ECO:0007669"/>
    <property type="project" value="InterPro"/>
</dbReference>
<keyword evidence="2" id="KW-0201">Cytochrome c-type biogenesis</keyword>
<evidence type="ECO:0000259" key="4">
    <source>
        <dbReference type="PROSITE" id="PS50893"/>
    </source>
</evidence>
<dbReference type="KEGG" id="lao:AOX59_15870"/>
<dbReference type="SMART" id="SM00382">
    <property type="entry name" value="AAA"/>
    <property type="match status" value="1"/>
</dbReference>
<evidence type="ECO:0000256" key="3">
    <source>
        <dbReference type="ARBA" id="ARBA00022840"/>
    </source>
</evidence>
<dbReference type="AlphaFoldDB" id="A0A0U3WA61"/>
<dbReference type="InterPro" id="IPR027417">
    <property type="entry name" value="P-loop_NTPase"/>
</dbReference>
<keyword evidence="1" id="KW-0547">Nucleotide-binding</keyword>
<accession>A0A0U3WA61</accession>
<dbReference type="GO" id="GO:0017004">
    <property type="term" value="P:cytochrome complex assembly"/>
    <property type="evidence" value="ECO:0007669"/>
    <property type="project" value="UniProtKB-KW"/>
</dbReference>
<evidence type="ECO:0000313" key="6">
    <source>
        <dbReference type="Proteomes" id="UP000050331"/>
    </source>
</evidence>
<keyword evidence="3 5" id="KW-0067">ATP-binding</keyword>
<sequence>MSDVVKLENIQHSYNKKAVLKNIDLAIPEGQLFGLLGPSGSGKTTLVKIIIGLLTPESGTVKIEDEQMPSFKLMEKIGYMAQSDALYNELTARENMQFFATLYKIPKRHQKERITEAAELVNLSEVLDQTLDTFSGGMKRRMSLAIALLHQPRLLILDEPTVGIDPVLRASIWEAFRKMQQTGTTIIITTHVMDEAEKCDNLALLRDGYLIAQGSPADLRAKSGTETLEAAFLQFGGAGYAHSGNH</sequence>
<dbReference type="RefSeq" id="WP_068446892.1">
    <property type="nucleotide sequence ID" value="NZ_CP013862.1"/>
</dbReference>
<organism evidence="5 6">
    <name type="scientific">Lentibacillus amyloliquefaciens</name>
    <dbReference type="NCBI Taxonomy" id="1472767"/>
    <lineage>
        <taxon>Bacteria</taxon>
        <taxon>Bacillati</taxon>
        <taxon>Bacillota</taxon>
        <taxon>Bacilli</taxon>
        <taxon>Bacillales</taxon>
        <taxon>Bacillaceae</taxon>
        <taxon>Lentibacillus</taxon>
    </lineage>
</organism>
<dbReference type="InterPro" id="IPR003439">
    <property type="entry name" value="ABC_transporter-like_ATP-bd"/>
</dbReference>
<dbReference type="Gene3D" id="3.40.50.300">
    <property type="entry name" value="P-loop containing nucleotide triphosphate hydrolases"/>
    <property type="match status" value="1"/>
</dbReference>
<evidence type="ECO:0000313" key="5">
    <source>
        <dbReference type="EMBL" id="ALX49922.1"/>
    </source>
</evidence>
<dbReference type="PROSITE" id="PS50893">
    <property type="entry name" value="ABC_TRANSPORTER_2"/>
    <property type="match status" value="1"/>
</dbReference>
<dbReference type="OrthoDB" id="9804819at2"/>
<evidence type="ECO:0000256" key="2">
    <source>
        <dbReference type="ARBA" id="ARBA00022748"/>
    </source>
</evidence>
<dbReference type="GO" id="GO:0016887">
    <property type="term" value="F:ATP hydrolysis activity"/>
    <property type="evidence" value="ECO:0007669"/>
    <property type="project" value="InterPro"/>
</dbReference>
<reference evidence="5 6" key="1">
    <citation type="submission" date="2016-01" db="EMBL/GenBank/DDBJ databases">
        <title>Complete genome sequence of strain Lentibacillus amyloliquefaciens LAM0015T isolated from saline sediment.</title>
        <authorList>
            <person name="Wang J.-L."/>
            <person name="He M.-X."/>
        </authorList>
    </citation>
    <scope>NUCLEOTIDE SEQUENCE [LARGE SCALE GENOMIC DNA]</scope>
    <source>
        <strain evidence="5 6">LAM0015</strain>
    </source>
</reference>
<dbReference type="Proteomes" id="UP000050331">
    <property type="component" value="Chromosome"/>
</dbReference>
<dbReference type="InterPro" id="IPR003593">
    <property type="entry name" value="AAA+_ATPase"/>
</dbReference>
<gene>
    <name evidence="5" type="ORF">AOX59_15870</name>
</gene>
<dbReference type="STRING" id="1472767.AOX59_15870"/>
<dbReference type="EMBL" id="CP013862">
    <property type="protein sequence ID" value="ALX49922.1"/>
    <property type="molecule type" value="Genomic_DNA"/>
</dbReference>
<dbReference type="InterPro" id="IPR017871">
    <property type="entry name" value="ABC_transporter-like_CS"/>
</dbReference>
<dbReference type="NCBIfam" id="TIGR01189">
    <property type="entry name" value="ccmA"/>
    <property type="match status" value="1"/>
</dbReference>
<dbReference type="PANTHER" id="PTHR43038">
    <property type="entry name" value="ATP-BINDING CASSETTE, SUB-FAMILY H, MEMBER 1"/>
    <property type="match status" value="1"/>
</dbReference>
<dbReference type="InterPro" id="IPR005895">
    <property type="entry name" value="ABC_transptr_haem_export_CcmA"/>
</dbReference>
<dbReference type="PANTHER" id="PTHR43038:SF3">
    <property type="entry name" value="ABC TRANSPORTER G FAMILY MEMBER 20 ISOFORM X1"/>
    <property type="match status" value="1"/>
</dbReference>
<dbReference type="SUPFAM" id="SSF52540">
    <property type="entry name" value="P-loop containing nucleoside triphosphate hydrolases"/>
    <property type="match status" value="1"/>
</dbReference>
<dbReference type="GO" id="GO:0005524">
    <property type="term" value="F:ATP binding"/>
    <property type="evidence" value="ECO:0007669"/>
    <property type="project" value="UniProtKB-KW"/>
</dbReference>
<keyword evidence="6" id="KW-1185">Reference proteome</keyword>
<dbReference type="Pfam" id="PF00005">
    <property type="entry name" value="ABC_tran"/>
    <property type="match status" value="1"/>
</dbReference>
<name>A0A0U3WA61_9BACI</name>
<feature type="domain" description="ABC transporter" evidence="4">
    <location>
        <begin position="5"/>
        <end position="232"/>
    </location>
</feature>
<proteinExistence type="predicted"/>